<proteinExistence type="predicted"/>
<evidence type="ECO:0000313" key="1">
    <source>
        <dbReference type="EMBL" id="BCJ94081.1"/>
    </source>
</evidence>
<dbReference type="AlphaFoldDB" id="A0A6S6R4S3"/>
<dbReference type="InterPro" id="IPR011008">
    <property type="entry name" value="Dimeric_a/b-barrel"/>
</dbReference>
<name>A0A6S6R4S3_9FIRM</name>
<dbReference type="SUPFAM" id="SSF54909">
    <property type="entry name" value="Dimeric alpha+beta barrel"/>
    <property type="match status" value="1"/>
</dbReference>
<dbReference type="GO" id="GO:0004497">
    <property type="term" value="F:monooxygenase activity"/>
    <property type="evidence" value="ECO:0007669"/>
    <property type="project" value="UniProtKB-KW"/>
</dbReference>
<dbReference type="InterPro" id="IPR050744">
    <property type="entry name" value="AI-2_Isomerase_LsrG"/>
</dbReference>
<gene>
    <name evidence="1" type="ORF">acsn021_16500</name>
</gene>
<dbReference type="PANTHER" id="PTHR33336">
    <property type="entry name" value="QUINOL MONOOXYGENASE YGIN-RELATED"/>
    <property type="match status" value="1"/>
</dbReference>
<dbReference type="PROSITE" id="PS51725">
    <property type="entry name" value="ABM"/>
    <property type="match status" value="1"/>
</dbReference>
<organism evidence="1 2">
    <name type="scientific">Anaerocolumna cellulosilytica</name>
    <dbReference type="NCBI Taxonomy" id="433286"/>
    <lineage>
        <taxon>Bacteria</taxon>
        <taxon>Bacillati</taxon>
        <taxon>Bacillota</taxon>
        <taxon>Clostridia</taxon>
        <taxon>Lachnospirales</taxon>
        <taxon>Lachnospiraceae</taxon>
        <taxon>Anaerocolumna</taxon>
    </lineage>
</organism>
<dbReference type="InterPro" id="IPR007138">
    <property type="entry name" value="ABM_dom"/>
</dbReference>
<dbReference type="RefSeq" id="WP_184094432.1">
    <property type="nucleotide sequence ID" value="NZ_AP023367.1"/>
</dbReference>
<keyword evidence="1" id="KW-0560">Oxidoreductase</keyword>
<dbReference type="Gene3D" id="3.30.70.100">
    <property type="match status" value="1"/>
</dbReference>
<evidence type="ECO:0000313" key="2">
    <source>
        <dbReference type="Proteomes" id="UP000515561"/>
    </source>
</evidence>
<sequence>MIAVVAKNYVKAEKIEEFLQIAKDLVNATNKLDEGCISYELYKDPKEANVYTILEQWESYQALESHTKAKHFTDCIPKLGELMEKPGETKIYEKLV</sequence>
<keyword evidence="1" id="KW-0503">Monooxygenase</keyword>
<protein>
    <submittedName>
        <fullName evidence="1">Antibiotic biosynthesis monooxygenase</fullName>
    </submittedName>
</protein>
<keyword evidence="2" id="KW-1185">Reference proteome</keyword>
<accession>A0A6S6R4S3</accession>
<dbReference type="Pfam" id="PF03992">
    <property type="entry name" value="ABM"/>
    <property type="match status" value="1"/>
</dbReference>
<dbReference type="EMBL" id="AP023367">
    <property type="protein sequence ID" value="BCJ94081.1"/>
    <property type="molecule type" value="Genomic_DNA"/>
</dbReference>
<dbReference type="KEGG" id="acel:acsn021_16500"/>
<dbReference type="PANTHER" id="PTHR33336:SF15">
    <property type="entry name" value="ABM DOMAIN-CONTAINING PROTEIN"/>
    <property type="match status" value="1"/>
</dbReference>
<dbReference type="Proteomes" id="UP000515561">
    <property type="component" value="Chromosome"/>
</dbReference>
<reference evidence="1 2" key="1">
    <citation type="journal article" date="2016" name="Int. J. Syst. Evol. Microbiol.">
        <title>Descriptions of Anaerotaenia torta gen. nov., sp. nov. and Anaerocolumna cellulosilytica gen. nov., sp. nov. isolated from a methanogenic reactor of cattle waste.</title>
        <authorList>
            <person name="Uek A."/>
            <person name="Ohtaki Y."/>
            <person name="Kaku N."/>
            <person name="Ueki K."/>
        </authorList>
    </citation>
    <scope>NUCLEOTIDE SEQUENCE [LARGE SCALE GENOMIC DNA]</scope>
    <source>
        <strain evidence="1 2">SN021</strain>
    </source>
</reference>